<name>A0A317V8T5_ASPEC</name>
<keyword evidence="2" id="KW-1185">Reference proteome</keyword>
<dbReference type="GeneID" id="37059428"/>
<dbReference type="RefSeq" id="XP_025387110.1">
    <property type="nucleotide sequence ID" value="XM_025537466.1"/>
</dbReference>
<comment type="caution">
    <text evidence="1">The sequence shown here is derived from an EMBL/GenBank/DDBJ whole genome shotgun (WGS) entry which is preliminary data.</text>
</comment>
<dbReference type="PROSITE" id="PS51257">
    <property type="entry name" value="PROKAR_LIPOPROTEIN"/>
    <property type="match status" value="1"/>
</dbReference>
<accession>A0A317V8T5</accession>
<reference evidence="1" key="1">
    <citation type="submission" date="2016-12" db="EMBL/GenBank/DDBJ databases">
        <title>The genomes of Aspergillus section Nigri reveals drivers in fungal speciation.</title>
        <authorList>
            <consortium name="DOE Joint Genome Institute"/>
            <person name="Vesth T.C."/>
            <person name="Nybo J."/>
            <person name="Theobald S."/>
            <person name="Brandl J."/>
            <person name="Frisvad J.C."/>
            <person name="Nielsen K.F."/>
            <person name="Lyhne E.K."/>
            <person name="Kogle M.E."/>
            <person name="Kuo A."/>
            <person name="Riley R."/>
            <person name="Clum A."/>
            <person name="Nolan M."/>
            <person name="Lipzen A."/>
            <person name="Salamov A."/>
            <person name="Henrissat B."/>
            <person name="Wiebenga A."/>
            <person name="De vries R.P."/>
            <person name="Grigoriev I.V."/>
            <person name="Mortensen U.H."/>
            <person name="Andersen M.R."/>
            <person name="Baker S.E."/>
        </authorList>
    </citation>
    <scope>NUCLEOTIDE SEQUENCE</scope>
    <source>
        <strain evidence="1">CBS 122712</strain>
    </source>
</reference>
<evidence type="ECO:0000313" key="1">
    <source>
        <dbReference type="EMBL" id="PWY70773.1"/>
    </source>
</evidence>
<organism evidence="1 2">
    <name type="scientific">Aspergillus eucalypticola (strain CBS 122712 / IBT 29274)</name>
    <dbReference type="NCBI Taxonomy" id="1448314"/>
    <lineage>
        <taxon>Eukaryota</taxon>
        <taxon>Fungi</taxon>
        <taxon>Dikarya</taxon>
        <taxon>Ascomycota</taxon>
        <taxon>Pezizomycotina</taxon>
        <taxon>Eurotiomycetes</taxon>
        <taxon>Eurotiomycetidae</taxon>
        <taxon>Eurotiales</taxon>
        <taxon>Aspergillaceae</taxon>
        <taxon>Aspergillus</taxon>
        <taxon>Aspergillus subgen. Circumdati</taxon>
    </lineage>
</organism>
<dbReference type="AlphaFoldDB" id="A0A317V8T5"/>
<sequence>MILLPPKQRGHILKLEDGKGPLLSGIMAASACALCDCRRWDRTKPLATAVRIEFLMQPPITQK</sequence>
<dbReference type="EMBL" id="MSFU01000016">
    <property type="protein sequence ID" value="PWY70773.1"/>
    <property type="molecule type" value="Genomic_DNA"/>
</dbReference>
<gene>
    <name evidence="1" type="ORF">BO83DRAFT_59996</name>
</gene>
<dbReference type="VEuPathDB" id="FungiDB:BO83DRAFT_59996"/>
<dbReference type="Proteomes" id="UP000246171">
    <property type="component" value="Unassembled WGS sequence"/>
</dbReference>
<protein>
    <submittedName>
        <fullName evidence="1">Uncharacterized protein</fullName>
    </submittedName>
</protein>
<evidence type="ECO:0000313" key="2">
    <source>
        <dbReference type="Proteomes" id="UP000246171"/>
    </source>
</evidence>
<proteinExistence type="predicted"/>